<evidence type="ECO:0000259" key="1">
    <source>
        <dbReference type="Pfam" id="PF07566"/>
    </source>
</evidence>
<feature type="domain" description="DUF1543" evidence="1">
    <location>
        <begin position="16"/>
        <end position="35"/>
    </location>
</feature>
<dbReference type="Pfam" id="PF07566">
    <property type="entry name" value="DUF1543"/>
    <property type="match status" value="1"/>
</dbReference>
<organism evidence="2 3">
    <name type="scientific">Francisella tularensis subsp. holarctica (strain LVS)</name>
    <dbReference type="NCBI Taxonomy" id="376619"/>
    <lineage>
        <taxon>Bacteria</taxon>
        <taxon>Pseudomonadati</taxon>
        <taxon>Pseudomonadota</taxon>
        <taxon>Gammaproteobacteria</taxon>
        <taxon>Thiotrichales</taxon>
        <taxon>Francisellaceae</taxon>
        <taxon>Francisella</taxon>
    </lineage>
</organism>
<gene>
    <name evidence="2" type="ORF">AW21_376</name>
</gene>
<name>A0AAI8BJ01_FRATH</name>
<evidence type="ECO:0000313" key="3">
    <source>
        <dbReference type="Proteomes" id="UP000031874"/>
    </source>
</evidence>
<dbReference type="Proteomes" id="UP000031874">
    <property type="component" value="Chromosome"/>
</dbReference>
<reference evidence="2 3" key="1">
    <citation type="journal article" date="2015" name="Genome Announc.">
        <title>Genome sequencing of 18 francisella strains to aid in assay development and testing.</title>
        <authorList>
            <person name="Johnson S.L."/>
            <person name="Daligault H.E."/>
            <person name="Davenport K.W."/>
            <person name="Coyne S.R."/>
            <person name="Frey K.G."/>
            <person name="Koroleva G.I."/>
            <person name="Broomall S.M."/>
            <person name="Bishop-Lilly K.A."/>
            <person name="Bruce D.C."/>
            <person name="Chertkov O."/>
            <person name="Freitas T."/>
            <person name="Jaissle J."/>
            <person name="Ladner J.T."/>
            <person name="Rosenzweig C.N."/>
            <person name="Gibbons H.S."/>
            <person name="Palacios G.F."/>
            <person name="Redden C.L."/>
            <person name="Xu Y."/>
            <person name="Minogue T.D."/>
            <person name="Chain P.S."/>
        </authorList>
    </citation>
    <scope>NUCLEOTIDE SEQUENCE [LARGE SCALE GENOMIC DNA]</scope>
    <source>
        <strain evidence="2 3">LVS</strain>
    </source>
</reference>
<protein>
    <recommendedName>
        <fullName evidence="1">DUF1543 domain-containing protein</fullName>
    </recommendedName>
</protein>
<dbReference type="AlphaFoldDB" id="A0AAI8BJ01"/>
<sequence>MSQLFIVYLGGSAPKANIELHDVQFVIADNIEGTYE</sequence>
<accession>A0AAI8BJ01</accession>
<dbReference type="Gene3D" id="3.10.20.10">
    <property type="match status" value="1"/>
</dbReference>
<proteinExistence type="predicted"/>
<evidence type="ECO:0000313" key="2">
    <source>
        <dbReference type="EMBL" id="AJI59817.1"/>
    </source>
</evidence>
<dbReference type="InterPro" id="IPR011440">
    <property type="entry name" value="DUF1543"/>
</dbReference>
<dbReference type="EMBL" id="CP009694">
    <property type="protein sequence ID" value="AJI59817.1"/>
    <property type="molecule type" value="Genomic_DNA"/>
</dbReference>